<keyword evidence="3" id="KW-1185">Reference proteome</keyword>
<comment type="caution">
    <text evidence="2">The sequence shown here is derived from an EMBL/GenBank/DDBJ whole genome shotgun (WGS) entry which is preliminary data.</text>
</comment>
<name>A0A062U1M9_9PROT</name>
<dbReference type="Pfam" id="PF06776">
    <property type="entry name" value="IalB"/>
    <property type="match status" value="1"/>
</dbReference>
<dbReference type="InterPro" id="IPR010642">
    <property type="entry name" value="Invasion_prot_B"/>
</dbReference>
<dbReference type="PROSITE" id="PS51318">
    <property type="entry name" value="TAT"/>
    <property type="match status" value="1"/>
</dbReference>
<accession>A0A062U1M9</accession>
<protein>
    <submittedName>
        <fullName evidence="2">Uncharacterized protein</fullName>
    </submittedName>
</protein>
<feature type="chain" id="PRO_5001614214" evidence="1">
    <location>
        <begin position="30"/>
        <end position="173"/>
    </location>
</feature>
<feature type="signal peptide" evidence="1">
    <location>
        <begin position="1"/>
        <end position="29"/>
    </location>
</feature>
<dbReference type="Proteomes" id="UP000027037">
    <property type="component" value="Unassembled WGS sequence"/>
</dbReference>
<proteinExistence type="predicted"/>
<evidence type="ECO:0000313" key="3">
    <source>
        <dbReference type="Proteomes" id="UP000027037"/>
    </source>
</evidence>
<evidence type="ECO:0000256" key="1">
    <source>
        <dbReference type="SAM" id="SignalP"/>
    </source>
</evidence>
<keyword evidence="1" id="KW-0732">Signal</keyword>
<reference evidence="2 3" key="1">
    <citation type="journal article" date="2014" name="Antonie Van Leeuwenhoek">
        <title>Hyphomonas beringensis sp. nov. and Hyphomonas chukchiensis sp. nov., isolated from surface seawater of the Bering Sea and Chukchi Sea.</title>
        <authorList>
            <person name="Li C."/>
            <person name="Lai Q."/>
            <person name="Li G."/>
            <person name="Dong C."/>
            <person name="Wang J."/>
            <person name="Liao Y."/>
            <person name="Shao Z."/>
        </authorList>
    </citation>
    <scope>NUCLEOTIDE SEQUENCE [LARGE SCALE GENOMIC DNA]</scope>
    <source>
        <strain evidence="2 3">25B14_1</strain>
    </source>
</reference>
<dbReference type="Gene3D" id="2.60.40.1880">
    <property type="entry name" value="Invasion associated locus B (IalB) protein"/>
    <property type="match status" value="1"/>
</dbReference>
<gene>
    <name evidence="2" type="ORF">HY29_15340</name>
</gene>
<evidence type="ECO:0000313" key="2">
    <source>
        <dbReference type="EMBL" id="KCZ54211.1"/>
    </source>
</evidence>
<dbReference type="PATRIC" id="fig|1280946.3.peg.2069"/>
<dbReference type="STRING" id="1280946.HY29_15340"/>
<dbReference type="eggNOG" id="COG5342">
    <property type="taxonomic scope" value="Bacteria"/>
</dbReference>
<sequence length="173" mass="18501">MDIHMPKMSRKTLIGLAVAAALAAPLASASPTAIGRYKDWSVFTDTANGETICYAATPATDKAPRAADHGEVWFYVTSWKSGRARNQPSLKVGYDLREDLAPKASVGRSTWAMFGVGREAFADDSDDSRIVSALRKGSELRVEAVSARNTQVAYHFSLSGSAAAIDKAAAMCR</sequence>
<dbReference type="EMBL" id="AWFF01000041">
    <property type="protein sequence ID" value="KCZ54211.1"/>
    <property type="molecule type" value="Genomic_DNA"/>
</dbReference>
<dbReference type="InterPro" id="IPR006311">
    <property type="entry name" value="TAT_signal"/>
</dbReference>
<dbReference type="OrthoDB" id="9806572at2"/>
<dbReference type="AlphaFoldDB" id="A0A062U1M9"/>
<organism evidence="2 3">
    <name type="scientific">Hyphomonas beringensis</name>
    <dbReference type="NCBI Taxonomy" id="1280946"/>
    <lineage>
        <taxon>Bacteria</taxon>
        <taxon>Pseudomonadati</taxon>
        <taxon>Pseudomonadota</taxon>
        <taxon>Alphaproteobacteria</taxon>
        <taxon>Hyphomonadales</taxon>
        <taxon>Hyphomonadaceae</taxon>
        <taxon>Hyphomonas</taxon>
    </lineage>
</organism>
<dbReference type="InterPro" id="IPR038696">
    <property type="entry name" value="IalB_sf"/>
</dbReference>
<dbReference type="RefSeq" id="WP_051601406.1">
    <property type="nucleotide sequence ID" value="NZ_AWFF01000041.1"/>
</dbReference>